<proteinExistence type="predicted"/>
<dbReference type="PANTHER" id="PTHR47481">
    <property type="match status" value="1"/>
</dbReference>
<organism evidence="1 2">
    <name type="scientific">Ceratopteris richardii</name>
    <name type="common">Triangle waterfern</name>
    <dbReference type="NCBI Taxonomy" id="49495"/>
    <lineage>
        <taxon>Eukaryota</taxon>
        <taxon>Viridiplantae</taxon>
        <taxon>Streptophyta</taxon>
        <taxon>Embryophyta</taxon>
        <taxon>Tracheophyta</taxon>
        <taxon>Polypodiopsida</taxon>
        <taxon>Polypodiidae</taxon>
        <taxon>Polypodiales</taxon>
        <taxon>Pteridineae</taxon>
        <taxon>Pteridaceae</taxon>
        <taxon>Parkerioideae</taxon>
        <taxon>Ceratopteris</taxon>
    </lineage>
</organism>
<dbReference type="OrthoDB" id="1706811at2759"/>
<evidence type="ECO:0000313" key="2">
    <source>
        <dbReference type="Proteomes" id="UP000825935"/>
    </source>
</evidence>
<protein>
    <submittedName>
        <fullName evidence="1">Uncharacterized protein</fullName>
    </submittedName>
</protein>
<name>A0A8T2QY00_CERRI</name>
<gene>
    <name evidence="1" type="ORF">KP509_31G048000</name>
</gene>
<dbReference type="Proteomes" id="UP000825935">
    <property type="component" value="Chromosome 31"/>
</dbReference>
<reference evidence="1" key="1">
    <citation type="submission" date="2021-08" db="EMBL/GenBank/DDBJ databases">
        <title>WGS assembly of Ceratopteris richardii.</title>
        <authorList>
            <person name="Marchant D.B."/>
            <person name="Chen G."/>
            <person name="Jenkins J."/>
            <person name="Shu S."/>
            <person name="Leebens-Mack J."/>
            <person name="Grimwood J."/>
            <person name="Schmutz J."/>
            <person name="Soltis P."/>
            <person name="Soltis D."/>
            <person name="Chen Z.-H."/>
        </authorList>
    </citation>
    <scope>NUCLEOTIDE SEQUENCE</scope>
    <source>
        <strain evidence="1">Whitten #5841</strain>
        <tissue evidence="1">Leaf</tissue>
    </source>
</reference>
<dbReference type="PANTHER" id="PTHR47481:SF14">
    <property type="entry name" value="RETROTRANSPOSON COPIA-LIKE N-TERMINAL DOMAIN-CONTAINING PROTEIN"/>
    <property type="match status" value="1"/>
</dbReference>
<sequence>MANADGMSQLMSNKLDKKNFHAWRFRMKNFLMGKGYWKYIEGENENAPQLPERNRTRDQLRAYEEWNQGARKLMYWLSVSIQDSMIGHIQDAKTPKEAWKSLVEVCLRGLGAAYKQFRTSIQTRENIPNFADMVSMLIIEEKNLGEDSNSQGKPSSE</sequence>
<dbReference type="AlphaFoldDB" id="A0A8T2QY00"/>
<accession>A0A8T2QY00</accession>
<comment type="caution">
    <text evidence="1">The sequence shown here is derived from an EMBL/GenBank/DDBJ whole genome shotgun (WGS) entry which is preliminary data.</text>
</comment>
<dbReference type="EMBL" id="CM035436">
    <property type="protein sequence ID" value="KAH7288876.1"/>
    <property type="molecule type" value="Genomic_DNA"/>
</dbReference>
<keyword evidence="2" id="KW-1185">Reference proteome</keyword>
<evidence type="ECO:0000313" key="1">
    <source>
        <dbReference type="EMBL" id="KAH7288876.1"/>
    </source>
</evidence>
<dbReference type="Pfam" id="PF14223">
    <property type="entry name" value="Retrotran_gag_2"/>
    <property type="match status" value="1"/>
</dbReference>